<feature type="transmembrane region" description="Helical" evidence="1">
    <location>
        <begin position="63"/>
        <end position="81"/>
    </location>
</feature>
<dbReference type="GO" id="GO:0016758">
    <property type="term" value="F:hexosyltransferase activity"/>
    <property type="evidence" value="ECO:0007669"/>
    <property type="project" value="InterPro"/>
</dbReference>
<evidence type="ECO:0008006" key="3">
    <source>
        <dbReference type="Google" id="ProtNLM"/>
    </source>
</evidence>
<feature type="non-terminal residue" evidence="2">
    <location>
        <position position="267"/>
    </location>
</feature>
<sequence>MGFLRGELWLAGGAILAAGMWLCVWAKVNNHVSADVLVLGSVGMGVVYLLMLMVQPGRASRGVWVAMILVAVLMRMPWFFVPASSGEDYFRYLWDGAVTANGVNPYAHAPRNVADGQVDNPTLKRLAQSGRGTLEGVNHPELRTIYPPAAQSAFALAYWIAPFDLTGWQIVLLGFDVLAALAVLGLLRAAGLPLSLAFLYLWNPLLVTETYGGCHLDILTAAMVVMFAWALARKRSIVATIALALGIGVKLWPVLLLPFLLRSLWGN</sequence>
<accession>A0A0F8X1D6</accession>
<feature type="transmembrane region" description="Helical" evidence="1">
    <location>
        <begin position="36"/>
        <end position="54"/>
    </location>
</feature>
<name>A0A0F8X1D6_9ZZZZ</name>
<protein>
    <recommendedName>
        <fullName evidence="3">DUF2029 domain-containing protein</fullName>
    </recommendedName>
</protein>
<proteinExistence type="predicted"/>
<evidence type="ECO:0000256" key="1">
    <source>
        <dbReference type="SAM" id="Phobius"/>
    </source>
</evidence>
<feature type="transmembrane region" description="Helical" evidence="1">
    <location>
        <begin position="210"/>
        <end position="231"/>
    </location>
</feature>
<organism evidence="2">
    <name type="scientific">marine sediment metagenome</name>
    <dbReference type="NCBI Taxonomy" id="412755"/>
    <lineage>
        <taxon>unclassified sequences</taxon>
        <taxon>metagenomes</taxon>
        <taxon>ecological metagenomes</taxon>
    </lineage>
</organism>
<feature type="transmembrane region" description="Helical" evidence="1">
    <location>
        <begin position="238"/>
        <end position="261"/>
    </location>
</feature>
<comment type="caution">
    <text evidence="2">The sequence shown here is derived from an EMBL/GenBank/DDBJ whole genome shotgun (WGS) entry which is preliminary data.</text>
</comment>
<keyword evidence="1" id="KW-0472">Membrane</keyword>
<reference evidence="2" key="1">
    <citation type="journal article" date="2015" name="Nature">
        <title>Complex archaea that bridge the gap between prokaryotes and eukaryotes.</title>
        <authorList>
            <person name="Spang A."/>
            <person name="Saw J.H."/>
            <person name="Jorgensen S.L."/>
            <person name="Zaremba-Niedzwiedzka K."/>
            <person name="Martijn J."/>
            <person name="Lind A.E."/>
            <person name="van Eijk R."/>
            <person name="Schleper C."/>
            <person name="Guy L."/>
            <person name="Ettema T.J."/>
        </authorList>
    </citation>
    <scope>NUCLEOTIDE SEQUENCE</scope>
</reference>
<dbReference type="AlphaFoldDB" id="A0A0F8X1D6"/>
<evidence type="ECO:0000313" key="2">
    <source>
        <dbReference type="EMBL" id="KKK62877.1"/>
    </source>
</evidence>
<dbReference type="Pfam" id="PF26314">
    <property type="entry name" value="MptA_B_family"/>
    <property type="match status" value="1"/>
</dbReference>
<keyword evidence="1" id="KW-1133">Transmembrane helix</keyword>
<dbReference type="EMBL" id="LAZR01061785">
    <property type="protein sequence ID" value="KKK62877.1"/>
    <property type="molecule type" value="Genomic_DNA"/>
</dbReference>
<keyword evidence="1" id="KW-0812">Transmembrane</keyword>
<dbReference type="GO" id="GO:0005886">
    <property type="term" value="C:plasma membrane"/>
    <property type="evidence" value="ECO:0007669"/>
    <property type="project" value="UniProtKB-SubCell"/>
</dbReference>
<gene>
    <name evidence="2" type="ORF">LCGC14_2999930</name>
</gene>